<proteinExistence type="predicted"/>
<reference evidence="1" key="1">
    <citation type="submission" date="2020-08" db="EMBL/GenBank/DDBJ databases">
        <title>Paracoccus amoyensis sp. nov., isolated from the surface seawater at coast of Xiamen, Fujian.</title>
        <authorList>
            <person name="Lyu L."/>
        </authorList>
    </citation>
    <scope>NUCLEOTIDE SEQUENCE</scope>
    <source>
        <strain evidence="1">11-3</strain>
    </source>
</reference>
<evidence type="ECO:0000313" key="2">
    <source>
        <dbReference type="Proteomes" id="UP000608594"/>
    </source>
</evidence>
<accession>A0A926GBS9</accession>
<name>A0A926GBS9_9RHOB</name>
<protein>
    <submittedName>
        <fullName evidence="1">Uncharacterized protein</fullName>
    </submittedName>
</protein>
<sequence>MKSIISHLGNRIMRFLAPPLPVHDLLDHPDIRHMTPHQLDDLPMPRFPVDCPGGSSISYALTELPHCGGFQRKTEAHG</sequence>
<dbReference type="AlphaFoldDB" id="A0A926GBS9"/>
<dbReference type="Proteomes" id="UP000608594">
    <property type="component" value="Unassembled WGS sequence"/>
</dbReference>
<evidence type="ECO:0000313" key="1">
    <source>
        <dbReference type="EMBL" id="MBC9245432.1"/>
    </source>
</evidence>
<comment type="caution">
    <text evidence="1">The sequence shown here is derived from an EMBL/GenBank/DDBJ whole genome shotgun (WGS) entry which is preliminary data.</text>
</comment>
<dbReference type="EMBL" id="JACOQL010000001">
    <property type="protein sequence ID" value="MBC9245432.1"/>
    <property type="molecule type" value="Genomic_DNA"/>
</dbReference>
<organism evidence="1 2">
    <name type="scientific">Paracoccus amoyensis</name>
    <dbReference type="NCBI Taxonomy" id="2760093"/>
    <lineage>
        <taxon>Bacteria</taxon>
        <taxon>Pseudomonadati</taxon>
        <taxon>Pseudomonadota</taxon>
        <taxon>Alphaproteobacteria</taxon>
        <taxon>Rhodobacterales</taxon>
        <taxon>Paracoccaceae</taxon>
        <taxon>Paracoccus</taxon>
    </lineage>
</organism>
<gene>
    <name evidence="1" type="ORF">H4P12_01595</name>
</gene>
<dbReference type="RefSeq" id="WP_187791835.1">
    <property type="nucleotide sequence ID" value="NZ_JACOQL010000001.1"/>
</dbReference>
<keyword evidence="2" id="KW-1185">Reference proteome</keyword>